<feature type="transmembrane region" description="Helical" evidence="5">
    <location>
        <begin position="86"/>
        <end position="108"/>
    </location>
</feature>
<keyword evidence="7" id="KW-1185">Reference proteome</keyword>
<dbReference type="RefSeq" id="WP_119585472.1">
    <property type="nucleotide sequence ID" value="NZ_CAWODQ010000012.1"/>
</dbReference>
<feature type="transmembrane region" description="Helical" evidence="5">
    <location>
        <begin position="12"/>
        <end position="35"/>
    </location>
</feature>
<keyword evidence="3 5" id="KW-1133">Transmembrane helix</keyword>
<dbReference type="Proteomes" id="UP000286576">
    <property type="component" value="Unassembled WGS sequence"/>
</dbReference>
<keyword evidence="2 5" id="KW-0812">Transmembrane</keyword>
<name>A0A418NUZ2_9SPHN</name>
<protein>
    <recommendedName>
        <fullName evidence="8">DoxX family protein</fullName>
    </recommendedName>
</protein>
<dbReference type="OrthoDB" id="7433326at2"/>
<dbReference type="AlphaFoldDB" id="A0A418NUZ2"/>
<evidence type="ECO:0000313" key="7">
    <source>
        <dbReference type="Proteomes" id="UP000286576"/>
    </source>
</evidence>
<reference evidence="6 7" key="1">
    <citation type="submission" date="2018-08" db="EMBL/GenBank/DDBJ databases">
        <title>Erythrobacter zhengii sp.nov., a bacterium isolated from deep-sea sediment.</title>
        <authorList>
            <person name="Fang C."/>
            <person name="Wu Y.-H."/>
            <person name="Sun C."/>
            <person name="Wang H."/>
            <person name="Cheng H."/>
            <person name="Meng F.-X."/>
            <person name="Wang C.-S."/>
            <person name="Xu X.-W."/>
        </authorList>
    </citation>
    <scope>NUCLEOTIDE SEQUENCE [LARGE SCALE GENOMIC DNA]</scope>
    <source>
        <strain evidence="6 7">V18</strain>
    </source>
</reference>
<organism evidence="6 7">
    <name type="scientific">Aurantiacibacter zhengii</name>
    <dbReference type="NCBI Taxonomy" id="2307003"/>
    <lineage>
        <taxon>Bacteria</taxon>
        <taxon>Pseudomonadati</taxon>
        <taxon>Pseudomonadota</taxon>
        <taxon>Alphaproteobacteria</taxon>
        <taxon>Sphingomonadales</taxon>
        <taxon>Erythrobacteraceae</taxon>
        <taxon>Aurantiacibacter</taxon>
    </lineage>
</organism>
<gene>
    <name evidence="6" type="ORF">D2V07_05265</name>
</gene>
<feature type="transmembrane region" description="Helical" evidence="5">
    <location>
        <begin position="55"/>
        <end position="79"/>
    </location>
</feature>
<proteinExistence type="predicted"/>
<dbReference type="GO" id="GO:0016020">
    <property type="term" value="C:membrane"/>
    <property type="evidence" value="ECO:0007669"/>
    <property type="project" value="UniProtKB-SubCell"/>
</dbReference>
<evidence type="ECO:0000256" key="4">
    <source>
        <dbReference type="ARBA" id="ARBA00023136"/>
    </source>
</evidence>
<evidence type="ECO:0000256" key="1">
    <source>
        <dbReference type="ARBA" id="ARBA00004141"/>
    </source>
</evidence>
<evidence type="ECO:0000256" key="3">
    <source>
        <dbReference type="ARBA" id="ARBA00022989"/>
    </source>
</evidence>
<evidence type="ECO:0008006" key="8">
    <source>
        <dbReference type="Google" id="ProtNLM"/>
    </source>
</evidence>
<evidence type="ECO:0000313" key="6">
    <source>
        <dbReference type="EMBL" id="RIV87748.1"/>
    </source>
</evidence>
<comment type="subcellular location">
    <subcellularLocation>
        <location evidence="1">Membrane</location>
        <topology evidence="1">Multi-pass membrane protein</topology>
    </subcellularLocation>
</comment>
<dbReference type="EMBL" id="QXFL01000002">
    <property type="protein sequence ID" value="RIV87748.1"/>
    <property type="molecule type" value="Genomic_DNA"/>
</dbReference>
<evidence type="ECO:0000256" key="2">
    <source>
        <dbReference type="ARBA" id="ARBA00022692"/>
    </source>
</evidence>
<accession>A0A418NUZ2</accession>
<keyword evidence="4 5" id="KW-0472">Membrane</keyword>
<sequence>MRQRQTGLNLKPIASFVALALLVVCIGGFSLFVGWNKAFAPLDILARHSAWTIHLPVWLGRTIGWLELFAAAVLFAGLIIPKLARFGMFAAIWITLNHVAAAIVHIIFAEWHTLPQSAVVITLCVVMVLLFARLARSVEQYA</sequence>
<evidence type="ECO:0000256" key="5">
    <source>
        <dbReference type="SAM" id="Phobius"/>
    </source>
</evidence>
<dbReference type="InterPro" id="IPR032808">
    <property type="entry name" value="DoxX"/>
</dbReference>
<dbReference type="Pfam" id="PF13564">
    <property type="entry name" value="DoxX_2"/>
    <property type="match status" value="1"/>
</dbReference>
<feature type="transmembrane region" description="Helical" evidence="5">
    <location>
        <begin position="114"/>
        <end position="135"/>
    </location>
</feature>
<comment type="caution">
    <text evidence="6">The sequence shown here is derived from an EMBL/GenBank/DDBJ whole genome shotgun (WGS) entry which is preliminary data.</text>
</comment>